<dbReference type="KEGG" id="bnn:FOA43_003533"/>
<dbReference type="AlphaFoldDB" id="A0A875RW85"/>
<proteinExistence type="predicted"/>
<dbReference type="Pfam" id="PF08718">
    <property type="entry name" value="GLTP"/>
    <property type="match status" value="1"/>
</dbReference>
<keyword evidence="1" id="KW-0813">Transport</keyword>
<organism evidence="3 4">
    <name type="scientific">Eeniella nana</name>
    <name type="common">Yeast</name>
    <name type="synonym">Brettanomyces nanus</name>
    <dbReference type="NCBI Taxonomy" id="13502"/>
    <lineage>
        <taxon>Eukaryota</taxon>
        <taxon>Fungi</taxon>
        <taxon>Dikarya</taxon>
        <taxon>Ascomycota</taxon>
        <taxon>Saccharomycotina</taxon>
        <taxon>Pichiomycetes</taxon>
        <taxon>Pichiales</taxon>
        <taxon>Pichiaceae</taxon>
        <taxon>Brettanomyces</taxon>
    </lineage>
</organism>
<sequence length="202" mass="23174">MTDSQTFFEKMKRSFTDVPIAGDEQISTEEFLEASESLVKLFDLLGSSAFQVVEADMNGNITKLRKRLVQDGEHSKTLQGMILEEVKEGKKKTGTQALLWLSRGLQFTEAAMRETLDHPDKEMTITFTDAYKKTLIKYHSMFVRPIFKLAMKACPYRKDFFAKLGNDQKKVLEQLKEWLDALIKIVDIIFGFYLSGNYGKGF</sequence>
<evidence type="ECO:0000313" key="4">
    <source>
        <dbReference type="Proteomes" id="UP000662931"/>
    </source>
</evidence>
<dbReference type="PANTHER" id="PTHR10219">
    <property type="entry name" value="GLYCOLIPID TRANSFER PROTEIN-RELATED"/>
    <property type="match status" value="1"/>
</dbReference>
<dbReference type="PANTHER" id="PTHR10219:SF25">
    <property type="entry name" value="PLECKSTRIN HOMOLOGY DOMAIN-CONTAINING FAMILY A MEMBER 8"/>
    <property type="match status" value="1"/>
</dbReference>
<dbReference type="OrthoDB" id="205255at2759"/>
<dbReference type="GO" id="GO:0016020">
    <property type="term" value="C:membrane"/>
    <property type="evidence" value="ECO:0007669"/>
    <property type="project" value="TreeGrafter"/>
</dbReference>
<evidence type="ECO:0000313" key="3">
    <source>
        <dbReference type="EMBL" id="QPG76147.1"/>
    </source>
</evidence>
<protein>
    <recommendedName>
        <fullName evidence="2">Glycolipid transfer protein domain-containing protein</fullName>
    </recommendedName>
</protein>
<accession>A0A875RW85</accession>
<dbReference type="GO" id="GO:0005829">
    <property type="term" value="C:cytosol"/>
    <property type="evidence" value="ECO:0007669"/>
    <property type="project" value="TreeGrafter"/>
</dbReference>
<dbReference type="Gene3D" id="1.10.3520.10">
    <property type="entry name" value="Glycolipid transfer protein"/>
    <property type="match status" value="1"/>
</dbReference>
<reference evidence="3" key="1">
    <citation type="submission" date="2020-10" db="EMBL/GenBank/DDBJ databases">
        <authorList>
            <person name="Roach M.J.R."/>
        </authorList>
    </citation>
    <scope>NUCLEOTIDE SEQUENCE</scope>
    <source>
        <strain evidence="3">CBS 1945</strain>
    </source>
</reference>
<dbReference type="GeneID" id="62196933"/>
<name>A0A875RW85_EENNA</name>
<dbReference type="SUPFAM" id="SSF110004">
    <property type="entry name" value="Glycolipid transfer protein, GLTP"/>
    <property type="match status" value="1"/>
</dbReference>
<dbReference type="GO" id="GO:1902388">
    <property type="term" value="F:ceramide 1-phosphate transfer activity"/>
    <property type="evidence" value="ECO:0007669"/>
    <property type="project" value="TreeGrafter"/>
</dbReference>
<evidence type="ECO:0000259" key="2">
    <source>
        <dbReference type="Pfam" id="PF08718"/>
    </source>
</evidence>
<feature type="domain" description="Glycolipid transfer protein" evidence="2">
    <location>
        <begin position="26"/>
        <end position="165"/>
    </location>
</feature>
<dbReference type="InterPro" id="IPR036497">
    <property type="entry name" value="GLTP_sf"/>
</dbReference>
<dbReference type="FunFam" id="1.10.3520.10:FF:000001">
    <property type="entry name" value="Pleckstrin domain-containing family A member 8"/>
    <property type="match status" value="1"/>
</dbReference>
<evidence type="ECO:0000256" key="1">
    <source>
        <dbReference type="ARBA" id="ARBA00022448"/>
    </source>
</evidence>
<dbReference type="GO" id="GO:1902387">
    <property type="term" value="F:ceramide 1-phosphate binding"/>
    <property type="evidence" value="ECO:0007669"/>
    <property type="project" value="TreeGrafter"/>
</dbReference>
<dbReference type="EMBL" id="CP064815">
    <property type="protein sequence ID" value="QPG76147.1"/>
    <property type="molecule type" value="Genomic_DNA"/>
</dbReference>
<dbReference type="RefSeq" id="XP_038779712.1">
    <property type="nucleotide sequence ID" value="XM_038923784.1"/>
</dbReference>
<keyword evidence="4" id="KW-1185">Reference proteome</keyword>
<dbReference type="Proteomes" id="UP000662931">
    <property type="component" value="Chromosome 4"/>
</dbReference>
<gene>
    <name evidence="3" type="ORF">FOA43_003533</name>
</gene>
<dbReference type="InterPro" id="IPR014830">
    <property type="entry name" value="Glycolipid_transfer_prot_dom"/>
</dbReference>